<evidence type="ECO:0000256" key="11">
    <source>
        <dbReference type="PROSITE-ProRule" id="PRU01360"/>
    </source>
</evidence>
<sequence>MDRGRQTHRHALLLASKLTLACMTAMATVGSGWAAETAAVQQQYQIPAGALASQLKQFIRQSGVQVTVEESLLKNLNGQAVQGSHTPQAALTALLAGTGLHIAVQGNGRFTLYTAEGELATITVTGEKINRSLQETTTAVTVLRGRDVDQGGLRSVYDVVNRAPNVSFNGAGIPNMRGISGTGPSTGVFSFVSGARPRVSTSVDGVSESWSGQRYVDAGLWDIAQVEVMAGPQSTTQGRNTIGGAIVVNTKDPSFQWEGAARIGYENQDGKTLLAGVVSGPLVEDELAFRVAAEGLRGHGFIDYPGNWPWDPSEIRRNNVRAKLLWLPKDAPQLSAKLTVSHRANKGEYLNTVDGNFFDHQFRGIASNTRYQDSANTTVSTDISYEFSPVLTGHFLYSRGNYDANFQESGPDRFSLKLDEDSNTLESRLVYDARDSGVRGVIGLFYYDRHQDLYAGPDGFEGDDKVKTMALYGESTIALGSKLDLILGGRIEREEQDRDVMAWPGRPWAGHIRTDIGETMLLPKLGLSYRLSPETTLGFTARKGYNPGAGSIDWITSEFYEYGKEEVSTYELSTRSVLLDKRLNLNTNLFFNRYDDYQALLNRRFVNIPKGRSYGLEISLNGMATRTLELFGSLGLLNTKVTGAPAGSPAILGNHFNYAPRLTANLGFKQRFDSGWFVGADLNRTGDYYSEIDNNPAFKAGGYTVVNLNAGYAASSYTVRAYMKNATDEDVLYHVNTGRSSNIGTVGQPRTAGITLDYRY</sequence>
<evidence type="ECO:0000256" key="5">
    <source>
        <dbReference type="ARBA" id="ARBA00022692"/>
    </source>
</evidence>
<dbReference type="Gene3D" id="3.55.50.30">
    <property type="match status" value="1"/>
</dbReference>
<dbReference type="SMART" id="SM00965">
    <property type="entry name" value="STN"/>
    <property type="match status" value="1"/>
</dbReference>
<evidence type="ECO:0000256" key="8">
    <source>
        <dbReference type="ARBA" id="ARBA00023077"/>
    </source>
</evidence>
<keyword evidence="8 12" id="KW-0798">TonB box</keyword>
<protein>
    <submittedName>
        <fullName evidence="15">TonB-dependent receptor</fullName>
    </submittedName>
</protein>
<dbReference type="InterPro" id="IPR000531">
    <property type="entry name" value="Beta-barrel_TonB"/>
</dbReference>
<comment type="subcellular location">
    <subcellularLocation>
        <location evidence="1 11">Cell outer membrane</location>
        <topology evidence="1 11">Multi-pass membrane protein</topology>
    </subcellularLocation>
</comment>
<keyword evidence="2 11" id="KW-0813">Transport</keyword>
<evidence type="ECO:0000313" key="16">
    <source>
        <dbReference type="Proteomes" id="UP001156706"/>
    </source>
</evidence>
<dbReference type="PANTHER" id="PTHR32552">
    <property type="entry name" value="FERRICHROME IRON RECEPTOR-RELATED"/>
    <property type="match status" value="1"/>
</dbReference>
<evidence type="ECO:0000256" key="7">
    <source>
        <dbReference type="ARBA" id="ARBA00023065"/>
    </source>
</evidence>
<proteinExistence type="inferred from homology"/>
<keyword evidence="3 11" id="KW-1134">Transmembrane beta strand</keyword>
<gene>
    <name evidence="15" type="ORF">GCM10007907_09770</name>
</gene>
<feature type="signal peptide" evidence="13">
    <location>
        <begin position="1"/>
        <end position="27"/>
    </location>
</feature>
<accession>A0ABQ5YCL9</accession>
<keyword evidence="16" id="KW-1185">Reference proteome</keyword>
<keyword evidence="13" id="KW-0732">Signal</keyword>
<feature type="domain" description="Secretin/TonB short N-terminal" evidence="14">
    <location>
        <begin position="64"/>
        <end position="115"/>
    </location>
</feature>
<dbReference type="Gene3D" id="2.40.170.20">
    <property type="entry name" value="TonB-dependent receptor, beta-barrel domain"/>
    <property type="match status" value="1"/>
</dbReference>
<evidence type="ECO:0000256" key="4">
    <source>
        <dbReference type="ARBA" id="ARBA00022496"/>
    </source>
</evidence>
<keyword evidence="9 11" id="KW-0472">Membrane</keyword>
<name>A0ABQ5YCL9_9NEIS</name>
<dbReference type="PROSITE" id="PS52016">
    <property type="entry name" value="TONB_DEPENDENT_REC_3"/>
    <property type="match status" value="1"/>
</dbReference>
<dbReference type="Pfam" id="PF07715">
    <property type="entry name" value="Plug"/>
    <property type="match status" value="1"/>
</dbReference>
<comment type="similarity">
    <text evidence="11 12">Belongs to the TonB-dependent receptor family.</text>
</comment>
<evidence type="ECO:0000256" key="1">
    <source>
        <dbReference type="ARBA" id="ARBA00004571"/>
    </source>
</evidence>
<keyword evidence="10 11" id="KW-0998">Cell outer membrane</keyword>
<feature type="chain" id="PRO_5047479911" evidence="13">
    <location>
        <begin position="28"/>
        <end position="760"/>
    </location>
</feature>
<evidence type="ECO:0000256" key="13">
    <source>
        <dbReference type="SAM" id="SignalP"/>
    </source>
</evidence>
<evidence type="ECO:0000256" key="10">
    <source>
        <dbReference type="ARBA" id="ARBA00023237"/>
    </source>
</evidence>
<dbReference type="Pfam" id="PF00593">
    <property type="entry name" value="TonB_dep_Rec_b-barrel"/>
    <property type="match status" value="1"/>
</dbReference>
<evidence type="ECO:0000259" key="14">
    <source>
        <dbReference type="SMART" id="SM00965"/>
    </source>
</evidence>
<dbReference type="InterPro" id="IPR039426">
    <property type="entry name" value="TonB-dep_rcpt-like"/>
</dbReference>
<dbReference type="InterPro" id="IPR011662">
    <property type="entry name" value="Secretin/TonB_short_N"/>
</dbReference>
<evidence type="ECO:0000256" key="6">
    <source>
        <dbReference type="ARBA" id="ARBA00023004"/>
    </source>
</evidence>
<dbReference type="InterPro" id="IPR036942">
    <property type="entry name" value="Beta-barrel_TonB_sf"/>
</dbReference>
<dbReference type="EMBL" id="BSOG01000001">
    <property type="protein sequence ID" value="GLR12187.1"/>
    <property type="molecule type" value="Genomic_DNA"/>
</dbReference>
<comment type="caution">
    <text evidence="15">The sequence shown here is derived from an EMBL/GenBank/DDBJ whole genome shotgun (WGS) entry which is preliminary data.</text>
</comment>
<dbReference type="SUPFAM" id="SSF56935">
    <property type="entry name" value="Porins"/>
    <property type="match status" value="1"/>
</dbReference>
<keyword evidence="6" id="KW-0408">Iron</keyword>
<keyword evidence="5 11" id="KW-0812">Transmembrane</keyword>
<keyword evidence="4" id="KW-0410">Iron transport</keyword>
<keyword evidence="15" id="KW-0675">Receptor</keyword>
<evidence type="ECO:0000256" key="9">
    <source>
        <dbReference type="ARBA" id="ARBA00023136"/>
    </source>
</evidence>
<dbReference type="RefSeq" id="WP_284195319.1">
    <property type="nucleotide sequence ID" value="NZ_BSOG01000001.1"/>
</dbReference>
<evidence type="ECO:0000256" key="2">
    <source>
        <dbReference type="ARBA" id="ARBA00022448"/>
    </source>
</evidence>
<dbReference type="PANTHER" id="PTHR32552:SF81">
    <property type="entry name" value="TONB-DEPENDENT OUTER MEMBRANE RECEPTOR"/>
    <property type="match status" value="1"/>
</dbReference>
<evidence type="ECO:0000256" key="12">
    <source>
        <dbReference type="RuleBase" id="RU003357"/>
    </source>
</evidence>
<evidence type="ECO:0000313" key="15">
    <source>
        <dbReference type="EMBL" id="GLR12187.1"/>
    </source>
</evidence>
<keyword evidence="7" id="KW-0406">Ion transport</keyword>
<evidence type="ECO:0000256" key="3">
    <source>
        <dbReference type="ARBA" id="ARBA00022452"/>
    </source>
</evidence>
<dbReference type="Proteomes" id="UP001156706">
    <property type="component" value="Unassembled WGS sequence"/>
</dbReference>
<organism evidence="15 16">
    <name type="scientific">Chitinimonas prasina</name>
    <dbReference type="NCBI Taxonomy" id="1434937"/>
    <lineage>
        <taxon>Bacteria</taxon>
        <taxon>Pseudomonadati</taxon>
        <taxon>Pseudomonadota</taxon>
        <taxon>Betaproteobacteria</taxon>
        <taxon>Neisseriales</taxon>
        <taxon>Chitinibacteraceae</taxon>
        <taxon>Chitinimonas</taxon>
    </lineage>
</organism>
<reference evidence="16" key="1">
    <citation type="journal article" date="2019" name="Int. J. Syst. Evol. Microbiol.">
        <title>The Global Catalogue of Microorganisms (GCM) 10K type strain sequencing project: providing services to taxonomists for standard genome sequencing and annotation.</title>
        <authorList>
            <consortium name="The Broad Institute Genomics Platform"/>
            <consortium name="The Broad Institute Genome Sequencing Center for Infectious Disease"/>
            <person name="Wu L."/>
            <person name="Ma J."/>
        </authorList>
    </citation>
    <scope>NUCLEOTIDE SEQUENCE [LARGE SCALE GENOMIC DNA]</scope>
    <source>
        <strain evidence="16">NBRC 110044</strain>
    </source>
</reference>
<dbReference type="InterPro" id="IPR012910">
    <property type="entry name" value="Plug_dom"/>
</dbReference>